<organism evidence="2 3">
    <name type="scientific">Duganella radicis</name>
    <dbReference type="NCBI Taxonomy" id="551988"/>
    <lineage>
        <taxon>Bacteria</taxon>
        <taxon>Pseudomonadati</taxon>
        <taxon>Pseudomonadota</taxon>
        <taxon>Betaproteobacteria</taxon>
        <taxon>Burkholderiales</taxon>
        <taxon>Oxalobacteraceae</taxon>
        <taxon>Telluria group</taxon>
        <taxon>Duganella</taxon>
    </lineage>
</organism>
<feature type="domain" description="Glycosyltransferase subfamily 4-like N-terminal" evidence="1">
    <location>
        <begin position="19"/>
        <end position="177"/>
    </location>
</feature>
<name>A0A6L6PJU5_9BURK</name>
<accession>A0A6L6PJU5</accession>
<dbReference type="Pfam" id="PF13439">
    <property type="entry name" value="Glyco_transf_4"/>
    <property type="match status" value="1"/>
</dbReference>
<keyword evidence="2" id="KW-0808">Transferase</keyword>
<evidence type="ECO:0000259" key="1">
    <source>
        <dbReference type="Pfam" id="PF13439"/>
    </source>
</evidence>
<dbReference type="PANTHER" id="PTHR12526">
    <property type="entry name" value="GLYCOSYLTRANSFERASE"/>
    <property type="match status" value="1"/>
</dbReference>
<dbReference type="Pfam" id="PF13692">
    <property type="entry name" value="Glyco_trans_1_4"/>
    <property type="match status" value="1"/>
</dbReference>
<dbReference type="GO" id="GO:0016757">
    <property type="term" value="F:glycosyltransferase activity"/>
    <property type="evidence" value="ECO:0007669"/>
    <property type="project" value="UniProtKB-ARBA"/>
</dbReference>
<keyword evidence="3" id="KW-1185">Reference proteome</keyword>
<dbReference type="OrthoDB" id="484631at2"/>
<dbReference type="RefSeq" id="WP_155464985.1">
    <property type="nucleotide sequence ID" value="NZ_WNKY01000018.1"/>
</dbReference>
<dbReference type="SUPFAM" id="SSF53756">
    <property type="entry name" value="UDP-Glycosyltransferase/glycogen phosphorylase"/>
    <property type="match status" value="1"/>
</dbReference>
<dbReference type="Proteomes" id="UP000475582">
    <property type="component" value="Unassembled WGS sequence"/>
</dbReference>
<proteinExistence type="predicted"/>
<dbReference type="PANTHER" id="PTHR12526:SF637">
    <property type="entry name" value="GLYCOSYLTRANSFERASE EPSF-RELATED"/>
    <property type="match status" value="1"/>
</dbReference>
<evidence type="ECO:0000313" key="2">
    <source>
        <dbReference type="EMBL" id="MTV39320.1"/>
    </source>
</evidence>
<protein>
    <submittedName>
        <fullName evidence="2">Glycosyltransferase</fullName>
    </submittedName>
</protein>
<dbReference type="CDD" id="cd03801">
    <property type="entry name" value="GT4_PimA-like"/>
    <property type="match status" value="1"/>
</dbReference>
<evidence type="ECO:0000313" key="3">
    <source>
        <dbReference type="Proteomes" id="UP000475582"/>
    </source>
</evidence>
<dbReference type="InterPro" id="IPR028098">
    <property type="entry name" value="Glyco_trans_4-like_N"/>
</dbReference>
<comment type="caution">
    <text evidence="2">The sequence shown here is derived from an EMBL/GenBank/DDBJ whole genome shotgun (WGS) entry which is preliminary data.</text>
</comment>
<gene>
    <name evidence="2" type="ORF">GM676_17250</name>
</gene>
<reference evidence="2 3" key="1">
    <citation type="submission" date="2019-11" db="EMBL/GenBank/DDBJ databases">
        <title>Type strains purchased from KCTC, JCM and DSMZ.</title>
        <authorList>
            <person name="Lu H."/>
        </authorList>
    </citation>
    <scope>NUCLEOTIDE SEQUENCE [LARGE SCALE GENOMIC DNA]</scope>
    <source>
        <strain evidence="2 3">KCTC 22382</strain>
    </source>
</reference>
<dbReference type="EMBL" id="WNKY01000018">
    <property type="protein sequence ID" value="MTV39320.1"/>
    <property type="molecule type" value="Genomic_DNA"/>
</dbReference>
<dbReference type="AlphaFoldDB" id="A0A6L6PJU5"/>
<sequence length="386" mass="43655">MTPPKILFVSYEFGPVVSGGVARVINGLCTALTGKVDFDIFLLQWRVEIDNFSGDLYRGGVDPHSYFTLYTDTVRALIDQHRYNVVHIMHAGEHTYEIVRCLRAAAVKVEIVFSLHSIMKYDRALRKASEQDLFHEEYLLKNSDHVHLLTETARPWVRAAYPDYRPAHDFHVIPNAIACPPARRPAWPRPPTRTVLSISRWSHGKGLEYVLDAIPHVLKAVPDAHFVLAGRKESSWENDVATYVRKIDAKIRQLAAHVTVFGWLDDAQKDQLCANAALVVMPSEMEYFPYAILEPAAEGIPIISSRIPGSLEILREGQDCLMYEPGDVLQLARHIVTLLGSPALGEQFARSAYQRVSTAFTWDRISDLYRDCYRRVLGTGIEGRQC</sequence>
<dbReference type="Gene3D" id="3.40.50.2000">
    <property type="entry name" value="Glycogen Phosphorylase B"/>
    <property type="match status" value="2"/>
</dbReference>